<dbReference type="GO" id="GO:0071108">
    <property type="term" value="P:protein K48-linked deubiquitination"/>
    <property type="evidence" value="ECO:0007669"/>
    <property type="project" value="InterPro"/>
</dbReference>
<protein>
    <recommendedName>
        <fullName evidence="2">Ubiquitin carboxyl-terminal hydrolase MINDY</fullName>
        <ecNumber evidence="2">3.4.19.12</ecNumber>
    </recommendedName>
</protein>
<comment type="similarity">
    <text evidence="1 2">Belongs to the MINDY deubiquitinase family. FAM188 subfamily.</text>
</comment>
<dbReference type="Proteomes" id="UP000887568">
    <property type="component" value="Unplaced"/>
</dbReference>
<dbReference type="SMART" id="SM01174">
    <property type="entry name" value="DUF4205"/>
    <property type="match status" value="1"/>
</dbReference>
<reference evidence="4" key="1">
    <citation type="submission" date="2022-11" db="UniProtKB">
        <authorList>
            <consortium name="EnsemblMetazoa"/>
        </authorList>
    </citation>
    <scope>IDENTIFICATION</scope>
</reference>
<keyword evidence="5" id="KW-1185">Reference proteome</keyword>
<sequence>MASASKKQPPESRMAMGDSHKANMDKLTRMASSVEIGTGVLGNFKFKGPVRTRAFTTSVLETKTDMADVLDSNASKLPGRPLDYQTALELKQVLFGTRMFSFDEEWKRSCFQWQSIKGAFSYGLYCPRDKARGVIMAIQVHIVRHLLFDKAQHEGVHYLRDETDSLDVSSAFRLKPEDEERKQAFLLALVDILWAAGDNKKATVVLQDRKKPGLLHSEEKKLQFFAQSLHASEFTDKEDMRVFLRNHLELLMYHEGGGVLMFLFSIILSRTLPKLREDLQDEYLFTDRNQCCVALIMLVLTGRATSNLFNGKKVYDKAGEALPKPLIGMSHRADCGFLVVDRSKIKEEEKIEVGSMLKTPRVPVWLTFLNGRYSMLFCTNIRLTSDWRAEHRFLLHYYNGQPDQTDEAVLTIDTKTTAPQSMSESFEERQPPLLEECIHTRWPDACIDWNGALPFI</sequence>
<dbReference type="InterPro" id="IPR025257">
    <property type="entry name" value="MINDY-3/4_CD"/>
</dbReference>
<keyword evidence="2" id="KW-0378">Hydrolase</keyword>
<comment type="function">
    <text evidence="2">Hydrolase that can remove 'Lys-48'-linked conjugated ubiquitin from proteins.</text>
</comment>
<dbReference type="GO" id="GO:0006508">
    <property type="term" value="P:proteolysis"/>
    <property type="evidence" value="ECO:0007669"/>
    <property type="project" value="UniProtKB-KW"/>
</dbReference>
<dbReference type="RefSeq" id="XP_038049892.1">
    <property type="nucleotide sequence ID" value="XM_038193964.1"/>
</dbReference>
<evidence type="ECO:0000256" key="2">
    <source>
        <dbReference type="RuleBase" id="RU367088"/>
    </source>
</evidence>
<keyword evidence="2" id="KW-0833">Ubl conjugation pathway</keyword>
<dbReference type="CTD" id="646951"/>
<dbReference type="OMA" id="DHLQCFK"/>
<name>A0A913ZDN9_PATMI</name>
<evidence type="ECO:0000313" key="4">
    <source>
        <dbReference type="EnsemblMetazoa" id="XP_038049892.1"/>
    </source>
</evidence>
<dbReference type="GO" id="GO:1990380">
    <property type="term" value="F:K48-linked deubiquitinase activity"/>
    <property type="evidence" value="ECO:0007669"/>
    <property type="project" value="UniProtKB-UniRule"/>
</dbReference>
<dbReference type="GeneID" id="119723364"/>
<evidence type="ECO:0000256" key="1">
    <source>
        <dbReference type="ARBA" id="ARBA00011074"/>
    </source>
</evidence>
<organism evidence="4 5">
    <name type="scientific">Patiria miniata</name>
    <name type="common">Bat star</name>
    <name type="synonym">Asterina miniata</name>
    <dbReference type="NCBI Taxonomy" id="46514"/>
    <lineage>
        <taxon>Eukaryota</taxon>
        <taxon>Metazoa</taxon>
        <taxon>Echinodermata</taxon>
        <taxon>Eleutherozoa</taxon>
        <taxon>Asterozoa</taxon>
        <taxon>Asteroidea</taxon>
        <taxon>Valvatacea</taxon>
        <taxon>Valvatida</taxon>
        <taxon>Asterinidae</taxon>
        <taxon>Patiria</taxon>
    </lineage>
</organism>
<feature type="domain" description="Deubiquitinating enzyme MINDY-3/4 conserved" evidence="3">
    <location>
        <begin position="91"/>
        <end position="451"/>
    </location>
</feature>
<dbReference type="OrthoDB" id="10263628at2759"/>
<dbReference type="PANTHER" id="PTHR12473:SF18">
    <property type="entry name" value="INACTIVE UBIQUITIN CARBOXYL-TERMINAL HYDROLASE MINDY-4B"/>
    <property type="match status" value="1"/>
</dbReference>
<proteinExistence type="inferred from homology"/>
<keyword evidence="2" id="KW-0788">Thiol protease</keyword>
<dbReference type="InterPro" id="IPR039785">
    <property type="entry name" value="MINY3/4"/>
</dbReference>
<evidence type="ECO:0000313" key="5">
    <source>
        <dbReference type="Proteomes" id="UP000887568"/>
    </source>
</evidence>
<dbReference type="AlphaFoldDB" id="A0A913ZDN9"/>
<dbReference type="EnsemblMetazoa" id="XM_038193964.1">
    <property type="protein sequence ID" value="XP_038049892.1"/>
    <property type="gene ID" value="LOC119723364"/>
</dbReference>
<comment type="catalytic activity">
    <reaction evidence="2">
        <text>Thiol-dependent hydrolysis of ester, thioester, amide, peptide and isopeptide bonds formed by the C-terminal Gly of ubiquitin (a 76-residue protein attached to proteins as an intracellular targeting signal).</text>
        <dbReference type="EC" id="3.4.19.12"/>
    </reaction>
</comment>
<evidence type="ECO:0000259" key="3">
    <source>
        <dbReference type="SMART" id="SM01174"/>
    </source>
</evidence>
<dbReference type="EC" id="3.4.19.12" evidence="2"/>
<keyword evidence="2" id="KW-0645">Protease</keyword>
<dbReference type="PANTHER" id="PTHR12473">
    <property type="entry name" value="UBIQUITIN CARBOXYL-TERMINAL HYDROLASE MINDY-4-RELATED"/>
    <property type="match status" value="1"/>
</dbReference>
<dbReference type="GO" id="GO:0004843">
    <property type="term" value="F:cysteine-type deubiquitinase activity"/>
    <property type="evidence" value="ECO:0007669"/>
    <property type="project" value="UniProtKB-UniRule"/>
</dbReference>
<dbReference type="Pfam" id="PF13898">
    <property type="entry name" value="MINDY-3_4_CD"/>
    <property type="match status" value="1"/>
</dbReference>
<accession>A0A913ZDN9</accession>